<evidence type="ECO:0000256" key="1">
    <source>
        <dbReference type="ARBA" id="ARBA00022448"/>
    </source>
</evidence>
<evidence type="ECO:0000256" key="2">
    <source>
        <dbReference type="SAM" id="MobiDB-lite"/>
    </source>
</evidence>
<feature type="region of interest" description="Disordered" evidence="2">
    <location>
        <begin position="27"/>
        <end position="52"/>
    </location>
</feature>
<keyword evidence="1" id="KW-0813">Transport</keyword>
<comment type="caution">
    <text evidence="4">The sequence shown here is derived from an EMBL/GenBank/DDBJ whole genome shotgun (WGS) entry which is preliminary data.</text>
</comment>
<dbReference type="InterPro" id="IPR051909">
    <property type="entry name" value="MFP_Cation_Efflux"/>
</dbReference>
<feature type="chain" id="PRO_5019254012" evidence="3">
    <location>
        <begin position="24"/>
        <end position="369"/>
    </location>
</feature>
<keyword evidence="5" id="KW-1185">Reference proteome</keyword>
<protein>
    <submittedName>
        <fullName evidence="4">HlyD family efflux transporter periplasmic adaptor subunit</fullName>
    </submittedName>
</protein>
<reference evidence="4 5" key="1">
    <citation type="submission" date="2018-12" db="EMBL/GenBank/DDBJ databases">
        <title>The whole draft genome of Aquabacterium sp. SJQ9.</title>
        <authorList>
            <person name="Sun L."/>
            <person name="Gao X."/>
            <person name="Chen W."/>
            <person name="Huang K."/>
        </authorList>
    </citation>
    <scope>NUCLEOTIDE SEQUENCE [LARGE SCALE GENOMIC DNA]</scope>
    <source>
        <strain evidence="4 5">SJQ9</strain>
    </source>
</reference>
<dbReference type="RefSeq" id="WP_125242074.1">
    <property type="nucleotide sequence ID" value="NZ_RSED01000003.1"/>
</dbReference>
<dbReference type="Gene3D" id="2.40.50.100">
    <property type="match status" value="1"/>
</dbReference>
<dbReference type="PANTHER" id="PTHR30097:SF4">
    <property type="entry name" value="SLR6042 PROTEIN"/>
    <property type="match status" value="1"/>
</dbReference>
<evidence type="ECO:0000313" key="5">
    <source>
        <dbReference type="Proteomes" id="UP000269265"/>
    </source>
</evidence>
<keyword evidence="3" id="KW-0732">Signal</keyword>
<dbReference type="Proteomes" id="UP000269265">
    <property type="component" value="Unassembled WGS sequence"/>
</dbReference>
<dbReference type="GO" id="GO:0015679">
    <property type="term" value="P:plasma membrane copper ion transport"/>
    <property type="evidence" value="ECO:0007669"/>
    <property type="project" value="TreeGrafter"/>
</dbReference>
<sequence>MKQLVQHLSLIAAALLLGTAAMAGPGHDHGDAPAAATGNSPKRQSDGSVFLPKPSQRQIDVRTQVMAEAQWPRALPLSGRVVMDPNAGGRVQAAISGRIEAAAGGLPSLGQQVRQGQVLAHVVPTAGAIELSNQQAQQAELRASKTLAERRLERLQALSDTVARKDIEAAAAEVSSLRERLQAVSNGLSRRDALVAPVAGVIASAHAVAGQVVQPGDLVFEVVDPTRLRIEALAYEPEQAQQIGSATLVVGETRVPLRFIGAARSLRDQALPLMFTGDAAALSGLALGQTVQVVAQTSGTQPGIAVPAASLMKNPSNQDIVWIKVAPERFEPRVVTHAPIDGVQLRLTSGVKAGERVVTRGASLINQIR</sequence>
<dbReference type="SUPFAM" id="SSF111369">
    <property type="entry name" value="HlyD-like secretion proteins"/>
    <property type="match status" value="1"/>
</dbReference>
<dbReference type="EMBL" id="RSED01000003">
    <property type="protein sequence ID" value="RRS05506.1"/>
    <property type="molecule type" value="Genomic_DNA"/>
</dbReference>
<dbReference type="Gene3D" id="1.10.287.470">
    <property type="entry name" value="Helix hairpin bin"/>
    <property type="match status" value="1"/>
</dbReference>
<dbReference type="AlphaFoldDB" id="A0A426VF02"/>
<dbReference type="PANTHER" id="PTHR30097">
    <property type="entry name" value="CATION EFFLUX SYSTEM PROTEIN CUSB"/>
    <property type="match status" value="1"/>
</dbReference>
<evidence type="ECO:0000313" key="4">
    <source>
        <dbReference type="EMBL" id="RRS05506.1"/>
    </source>
</evidence>
<dbReference type="OrthoDB" id="7059230at2"/>
<organism evidence="4 5">
    <name type="scientific">Aquabacterium soli</name>
    <dbReference type="NCBI Taxonomy" id="2493092"/>
    <lineage>
        <taxon>Bacteria</taxon>
        <taxon>Pseudomonadati</taxon>
        <taxon>Pseudomonadota</taxon>
        <taxon>Betaproteobacteria</taxon>
        <taxon>Burkholderiales</taxon>
        <taxon>Aquabacterium</taxon>
    </lineage>
</organism>
<feature type="signal peptide" evidence="3">
    <location>
        <begin position="1"/>
        <end position="23"/>
    </location>
</feature>
<dbReference type="GO" id="GO:0030313">
    <property type="term" value="C:cell envelope"/>
    <property type="evidence" value="ECO:0007669"/>
    <property type="project" value="TreeGrafter"/>
</dbReference>
<name>A0A426VF02_9BURK</name>
<dbReference type="GO" id="GO:0060003">
    <property type="term" value="P:copper ion export"/>
    <property type="evidence" value="ECO:0007669"/>
    <property type="project" value="TreeGrafter"/>
</dbReference>
<gene>
    <name evidence="4" type="ORF">EIP75_04675</name>
</gene>
<dbReference type="Gene3D" id="2.40.420.20">
    <property type="match status" value="1"/>
</dbReference>
<proteinExistence type="predicted"/>
<evidence type="ECO:0000256" key="3">
    <source>
        <dbReference type="SAM" id="SignalP"/>
    </source>
</evidence>
<accession>A0A426VF02</accession>